<dbReference type="InParanoid" id="D9Q1H4"/>
<feature type="transmembrane region" description="Helical" evidence="1">
    <location>
        <begin position="260"/>
        <end position="279"/>
    </location>
</feature>
<keyword evidence="1" id="KW-1133">Transmembrane helix</keyword>
<feature type="transmembrane region" description="Helical" evidence="1">
    <location>
        <begin position="29"/>
        <end position="50"/>
    </location>
</feature>
<feature type="transmembrane region" description="Helical" evidence="1">
    <location>
        <begin position="222"/>
        <end position="248"/>
    </location>
</feature>
<reference evidence="2 3" key="1">
    <citation type="journal article" date="2010" name="Appl. Environ. Microbiol.">
        <title>The genome sequence of the crenarchaeon Acidilobus saccharovorans supports a new order, Acidilobales, and suggests an important ecological role in terrestrial acidic hot springs.</title>
        <authorList>
            <person name="Mardanov A.V."/>
            <person name="Svetlitchnyi V.A."/>
            <person name="Beletsky A.V."/>
            <person name="Prokofeva M.I."/>
            <person name="Bonch-Osmolovskaya E.A."/>
            <person name="Ravin N.V."/>
            <person name="Skryabin K.G."/>
        </authorList>
    </citation>
    <scope>NUCLEOTIDE SEQUENCE [LARGE SCALE GENOMIC DNA]</scope>
    <source>
        <strain evidence="3">DSM 16705 / JCM 18335 / VKM B-2471 / 345-15</strain>
    </source>
</reference>
<evidence type="ECO:0000313" key="2">
    <source>
        <dbReference type="EMBL" id="ADL19162.1"/>
    </source>
</evidence>
<dbReference type="InterPro" id="IPR036259">
    <property type="entry name" value="MFS_trans_sf"/>
</dbReference>
<accession>D9Q1H4</accession>
<dbReference type="SUPFAM" id="SSF103473">
    <property type="entry name" value="MFS general substrate transporter"/>
    <property type="match status" value="1"/>
</dbReference>
<dbReference type="Gene3D" id="1.20.1250.20">
    <property type="entry name" value="MFS general substrate transporter like domains"/>
    <property type="match status" value="1"/>
</dbReference>
<dbReference type="KEGG" id="asc:ASAC_0756"/>
<feature type="transmembrane region" description="Helical" evidence="1">
    <location>
        <begin position="326"/>
        <end position="347"/>
    </location>
</feature>
<name>D9Q1H4_ACIS3</name>
<feature type="transmembrane region" description="Helical" evidence="1">
    <location>
        <begin position="359"/>
        <end position="381"/>
    </location>
</feature>
<organism evidence="2 3">
    <name type="scientific">Acidilobus saccharovorans (strain DSM 16705 / JCM 18335 / VKM B-2471 / 345-15)</name>
    <dbReference type="NCBI Taxonomy" id="666510"/>
    <lineage>
        <taxon>Archaea</taxon>
        <taxon>Thermoproteota</taxon>
        <taxon>Thermoprotei</taxon>
        <taxon>Acidilobales</taxon>
        <taxon>Acidilobaceae</taxon>
        <taxon>Acidilobus</taxon>
    </lineage>
</organism>
<feature type="transmembrane region" description="Helical" evidence="1">
    <location>
        <begin position="300"/>
        <end position="320"/>
    </location>
</feature>
<proteinExistence type="predicted"/>
<dbReference type="eggNOG" id="arCOG00131">
    <property type="taxonomic scope" value="Archaea"/>
</dbReference>
<dbReference type="Proteomes" id="UP000000346">
    <property type="component" value="Chromosome"/>
</dbReference>
<protein>
    <submittedName>
        <fullName evidence="2">Major facilitator superfamily MFS_1</fullName>
    </submittedName>
</protein>
<keyword evidence="3" id="KW-1185">Reference proteome</keyword>
<gene>
    <name evidence="2" type="ordered locus">ASAC_0756</name>
</gene>
<dbReference type="HOGENOM" id="CLU_051127_0_0_2"/>
<feature type="transmembrane region" description="Helical" evidence="1">
    <location>
        <begin position="62"/>
        <end position="81"/>
    </location>
</feature>
<evidence type="ECO:0000256" key="1">
    <source>
        <dbReference type="SAM" id="Phobius"/>
    </source>
</evidence>
<evidence type="ECO:0000313" key="3">
    <source>
        <dbReference type="Proteomes" id="UP000000346"/>
    </source>
</evidence>
<dbReference type="AlphaFoldDB" id="D9Q1H4"/>
<keyword evidence="1" id="KW-0812">Transmembrane</keyword>
<sequence length="411" mass="43154">MISLIPFNLAMGPLSTLVTLEVYELRGGAVGVSYAISAGTAASILASLIWGFALDRYDRKDVLTVGLAGTLLSLLALAFSSSLAEVAAYYAAASLFSSAVGMAVSVLIMDTIEKSRWSSAYSRYNMLSSVGYFSGDVTAAIASGLMPTRTIVEVMTMITAASVAWASLTVPRSPISFERESLLHIIEGFLLRIKLVPTFFLRLPSKSTFKPLRLIKLGRSPAAYVPMLFIAITIFYVSSGIFNTLYPYGLRALGLSRSEVFLVISAGMAAQVAGFQLAPRIIAASKGNAGASYRALLARGASYIGIGIATSAGGGPVYLLGTGLTLYPLAAGIAFATFFTASNVMVFEVLKGNREGRGLGLYSTLTGSAYFAGSLASGFLANSVGFGYTYVIAGAMLGGSAYIFNELRNMA</sequence>
<dbReference type="Pfam" id="PF07690">
    <property type="entry name" value="MFS_1"/>
    <property type="match status" value="1"/>
</dbReference>
<dbReference type="PANTHER" id="PTHR23518">
    <property type="entry name" value="C-METHYLTRANSFERASE"/>
    <property type="match status" value="1"/>
</dbReference>
<keyword evidence="1" id="KW-0472">Membrane</keyword>
<dbReference type="GO" id="GO:0022857">
    <property type="term" value="F:transmembrane transporter activity"/>
    <property type="evidence" value="ECO:0007669"/>
    <property type="project" value="InterPro"/>
</dbReference>
<dbReference type="PANTHER" id="PTHR23518:SF2">
    <property type="entry name" value="MAJOR FACILITATOR SUPERFAMILY TRANSPORTER"/>
    <property type="match status" value="1"/>
</dbReference>
<feature type="transmembrane region" description="Helical" evidence="1">
    <location>
        <begin position="87"/>
        <end position="109"/>
    </location>
</feature>
<dbReference type="EMBL" id="CP001742">
    <property type="protein sequence ID" value="ADL19162.1"/>
    <property type="molecule type" value="Genomic_DNA"/>
</dbReference>
<dbReference type="InterPro" id="IPR011701">
    <property type="entry name" value="MFS"/>
</dbReference>
<feature type="transmembrane region" description="Helical" evidence="1">
    <location>
        <begin position="387"/>
        <end position="405"/>
    </location>
</feature>